<dbReference type="InterPro" id="IPR008183">
    <property type="entry name" value="Aldose_1/G6P_1-epimerase"/>
</dbReference>
<dbReference type="InterPro" id="IPR011013">
    <property type="entry name" value="Gal_mutarotase_sf_dom"/>
</dbReference>
<gene>
    <name evidence="1" type="ORF">J2Z32_002215</name>
</gene>
<dbReference type="PANTHER" id="PTHR10091">
    <property type="entry name" value="ALDOSE-1-EPIMERASE"/>
    <property type="match status" value="1"/>
</dbReference>
<dbReference type="GO" id="GO:0004034">
    <property type="term" value="F:aldose 1-epimerase activity"/>
    <property type="evidence" value="ECO:0007669"/>
    <property type="project" value="UniProtKB-EC"/>
</dbReference>
<dbReference type="Proteomes" id="UP001519272">
    <property type="component" value="Unassembled WGS sequence"/>
</dbReference>
<dbReference type="RefSeq" id="WP_210089213.1">
    <property type="nucleotide sequence ID" value="NZ_JAGGKG010000009.1"/>
</dbReference>
<organism evidence="1 2">
    <name type="scientific">Paenibacillus turicensis</name>
    <dbReference type="NCBI Taxonomy" id="160487"/>
    <lineage>
        <taxon>Bacteria</taxon>
        <taxon>Bacillati</taxon>
        <taxon>Bacillota</taxon>
        <taxon>Bacilli</taxon>
        <taxon>Bacillales</taxon>
        <taxon>Paenibacillaceae</taxon>
        <taxon>Paenibacillus</taxon>
    </lineage>
</organism>
<name>A0ABS4FSN0_9BACL</name>
<accession>A0ABS4FSN0</accession>
<dbReference type="Pfam" id="PF01263">
    <property type="entry name" value="Aldose_epim"/>
    <property type="match status" value="1"/>
</dbReference>
<keyword evidence="2" id="KW-1185">Reference proteome</keyword>
<comment type="caution">
    <text evidence="1">The sequence shown here is derived from an EMBL/GenBank/DDBJ whole genome shotgun (WGS) entry which is preliminary data.</text>
</comment>
<keyword evidence="1" id="KW-0413">Isomerase</keyword>
<protein>
    <submittedName>
        <fullName evidence="1">Aldose 1-epimerase</fullName>
        <ecNumber evidence="1">5.1.3.3</ecNumber>
    </submittedName>
</protein>
<evidence type="ECO:0000313" key="1">
    <source>
        <dbReference type="EMBL" id="MBP1905585.1"/>
    </source>
</evidence>
<dbReference type="EC" id="5.1.3.3" evidence="1"/>
<dbReference type="SUPFAM" id="SSF74650">
    <property type="entry name" value="Galactose mutarotase-like"/>
    <property type="match status" value="1"/>
</dbReference>
<sequence>MNKVTKGQWNGYDTYILHSPELEVTLLPRLGNNIIRLWDCKHQRDVLRHPDENELEFYLQKPYHFGIPLLFPPGRINKGQFQYEGQQYSFDRNTANDNHIHGLHRIQSWCVSDIEEEEDSCAIITEFNTQNDENWMRQFPAPLKLEMTLRLQGSVLTQSFKITHLGDKAVPIGLGLHTWFLLDGEPERWQIKLPCEGIYELNEEQIPTGNIEPLGNLSLLKEGLNLANQNFDTLFHIGNHPAEALLLREDGYGIKYTADEAFKHWVLFTKGDIDQFLCIEPYTWLPNAPNLPVSPQISGLIGLQPQQTISVSTKLEILSALE</sequence>
<dbReference type="PANTHER" id="PTHR10091:SF0">
    <property type="entry name" value="GALACTOSE MUTAROTASE"/>
    <property type="match status" value="1"/>
</dbReference>
<dbReference type="EMBL" id="JAGGKG010000009">
    <property type="protein sequence ID" value="MBP1905585.1"/>
    <property type="molecule type" value="Genomic_DNA"/>
</dbReference>
<dbReference type="InterPro" id="IPR014718">
    <property type="entry name" value="GH-type_carb-bd"/>
</dbReference>
<reference evidence="1 2" key="1">
    <citation type="submission" date="2021-03" db="EMBL/GenBank/DDBJ databases">
        <title>Genomic Encyclopedia of Type Strains, Phase IV (KMG-IV): sequencing the most valuable type-strain genomes for metagenomic binning, comparative biology and taxonomic classification.</title>
        <authorList>
            <person name="Goeker M."/>
        </authorList>
    </citation>
    <scope>NUCLEOTIDE SEQUENCE [LARGE SCALE GENOMIC DNA]</scope>
    <source>
        <strain evidence="1 2">DSM 14349</strain>
    </source>
</reference>
<evidence type="ECO:0000313" key="2">
    <source>
        <dbReference type="Proteomes" id="UP001519272"/>
    </source>
</evidence>
<dbReference type="CDD" id="cd01081">
    <property type="entry name" value="Aldose_epim"/>
    <property type="match status" value="1"/>
</dbReference>
<proteinExistence type="predicted"/>
<dbReference type="Gene3D" id="2.70.98.10">
    <property type="match status" value="1"/>
</dbReference>